<organism evidence="1">
    <name type="scientific">viral metagenome</name>
    <dbReference type="NCBI Taxonomy" id="1070528"/>
    <lineage>
        <taxon>unclassified sequences</taxon>
        <taxon>metagenomes</taxon>
        <taxon>organismal metagenomes</taxon>
    </lineage>
</organism>
<reference evidence="1" key="1">
    <citation type="submission" date="2017-04" db="EMBL/GenBank/DDBJ databases">
        <title>Unveiling RNA virosphere associated with marine microorganisms.</title>
        <authorList>
            <person name="Urayama S."/>
            <person name="Takaki Y."/>
            <person name="Nishi S."/>
            <person name="Yoshida Y."/>
            <person name="Deguchi S."/>
            <person name="Takai K."/>
            <person name="Nunoura T."/>
        </authorList>
    </citation>
    <scope>NUCLEOTIDE SEQUENCE</scope>
</reference>
<proteinExistence type="predicted"/>
<protein>
    <submittedName>
        <fullName evidence="1">Uncharacterized protein</fullName>
    </submittedName>
</protein>
<accession>A0A2V0RAV1</accession>
<evidence type="ECO:0000313" key="1">
    <source>
        <dbReference type="EMBL" id="GBH22227.1"/>
    </source>
</evidence>
<dbReference type="EMBL" id="BDQA01000787">
    <property type="protein sequence ID" value="GBH22227.1"/>
    <property type="molecule type" value="Genomic_RNA"/>
</dbReference>
<name>A0A2V0RAV1_9ZZZZ</name>
<sequence length="539" mass="56464">MSVAARTKVYATEVAKTALNAFEKQARGNLKAPNGDENVRVYTARGGSAVTLKNATTSAAIVYDPEASLRNGQLAVHVYERNAAGDVSDVKRVTLGRATEEFLSAGVLSSGLKAFNSSGVDVIGGTQSAAVLTSVPRDIGTITTTELANFCSNHERDLASGVVSREDGTLTMTMTEHFGKKMALTRSNTQGNVVSRTWDDGIGSRRTTVGSTLSFTENTDVGSNLSPAFTSGQAGLTDITTILGDDTLLIVDSSRLDEDKNPLTLACYQASVDVYMQIQSPQLSGGAGTTDSDQFLQFKIFALDAADNVIAERQVNRRAELNHNNSLSVTLNGTVTSTTNPIARVVVAAISMSGDLTTLTLNAGQTSTVLRAYEETADIAARPVHVCVFEGLNSGATLNIGSTAVLTGVPDSANVFIAAANAEEDEVYDSNSVYMFLKSMSRVLPRAFTLGGHGVVEKKMSAMYGDDTVTIAFKAMSFSDVASAAKKIGEAAKATAAEALELMKYAGPVMSTVGDVASMAPGRVGQAGMLLSDIGHRIA</sequence>
<comment type="caution">
    <text evidence="1">The sequence shown here is derived from an EMBL/GenBank/DDBJ whole genome shotgun (WGS) entry which is preliminary data.</text>
</comment>
<dbReference type="AlphaFoldDB" id="A0A2V0RAV1"/>